<evidence type="ECO:0000313" key="1">
    <source>
        <dbReference type="Proteomes" id="UP000095286"/>
    </source>
</evidence>
<name>A0AC35TGU3_9BILA</name>
<dbReference type="Proteomes" id="UP000095286">
    <property type="component" value="Unplaced"/>
</dbReference>
<protein>
    <submittedName>
        <fullName evidence="2">CDT1 domain-containing protein</fullName>
    </submittedName>
</protein>
<organism evidence="1 2">
    <name type="scientific">Rhabditophanes sp. KR3021</name>
    <dbReference type="NCBI Taxonomy" id="114890"/>
    <lineage>
        <taxon>Eukaryota</taxon>
        <taxon>Metazoa</taxon>
        <taxon>Ecdysozoa</taxon>
        <taxon>Nematoda</taxon>
        <taxon>Chromadorea</taxon>
        <taxon>Rhabditida</taxon>
        <taxon>Tylenchina</taxon>
        <taxon>Panagrolaimomorpha</taxon>
        <taxon>Strongyloidoidea</taxon>
        <taxon>Alloionematidae</taxon>
        <taxon>Rhabditophanes</taxon>
    </lineage>
</organism>
<evidence type="ECO:0000313" key="2">
    <source>
        <dbReference type="WBParaSite" id="RSKR_0000037800.1"/>
    </source>
</evidence>
<accession>A0AC35TGU3</accession>
<proteinExistence type="predicted"/>
<reference evidence="2" key="1">
    <citation type="submission" date="2016-11" db="UniProtKB">
        <authorList>
            <consortium name="WormBaseParasite"/>
        </authorList>
    </citation>
    <scope>IDENTIFICATION</scope>
    <source>
        <strain evidence="2">KR3021</strain>
    </source>
</reference>
<sequence>MIELTQSNSRTSRANFKNGGRSLQKAKSQVQREARALVKQLRDKSRVRKAALVEEAKKRVLIGAFKEDHTQEDGDSNQANTIASAPSSMASPNRKESMGMLGPNLTALLGMSQTTIKRKKAIEKLSDGVVQSSKEIVPYPEALKDGTIKSNSQIRKGATIEEHYKQIRRRILKSEESQKKKEMAIKCTEASIGSNESFKKSTMAKPNANLKAIRHVLFNATPKGQSSKATFPLKVNRDQAPIKTVSNLKQSNGTIESLGKRGSYNRHAFVAKEPTLDGTPGIGKPASEELSQLITAMIKKKLMTEPIPYIRIKFIHGLTHKEMTFGLKITVDQSIAKVRKYLADREKFLNTTLFYKETELTPDTKLLSDFKLPPSVSLLVLPKLVAGDYTRQDYTRQINELEKLKDMTGMLNVGMDALGGEFGKDDGLPQYKLKSFTKTQRKENNEKLKEKMTKLMEKRGQHKLKRTSPSFQVIPNVVKKESNKSGKHDTTLTKGATTKTAPAKSITSNNDSSKSITSNTSSVKKVTSRSASTKSISLQSTYTSNNASLKMMTEKKPCYQRSLGFSKQRSTAIFKTVGNSKQKALSLTKPEGNNISKHQTSSNITSNKKLSKVKKIKFKKEPKKKDDFSTNNTSSKQ</sequence>
<dbReference type="WBParaSite" id="RSKR_0000037800.1">
    <property type="protein sequence ID" value="RSKR_0000037800.1"/>
    <property type="gene ID" value="RSKR_0000037800"/>
</dbReference>